<name>J3L963_ORYBR</name>
<accession>J3L963</accession>
<sequence>MRRRRRPELLSALAPLAVTQISNDRPDVAVEVLLRGAAFSYNPKRIRVFMDDSFIVVKVDPVMG</sequence>
<comment type="similarity">
    <text evidence="1">Belongs to the protease inhibitor I13 (potato type I serine protease inhibitor) family.</text>
</comment>
<proteinExistence type="inferred from homology"/>
<keyword evidence="2" id="KW-0646">Protease inhibitor</keyword>
<dbReference type="SUPFAM" id="SSF54654">
    <property type="entry name" value="CI-2 family of serine protease inhibitors"/>
    <property type="match status" value="1"/>
</dbReference>
<dbReference type="Gramene" id="OB02G11800.1">
    <property type="protein sequence ID" value="OB02G11800.1"/>
    <property type="gene ID" value="OB02G11800"/>
</dbReference>
<dbReference type="InterPro" id="IPR000864">
    <property type="entry name" value="Prot_inh_pot1"/>
</dbReference>
<organism evidence="4">
    <name type="scientific">Oryza brachyantha</name>
    <name type="common">malo sina</name>
    <dbReference type="NCBI Taxonomy" id="4533"/>
    <lineage>
        <taxon>Eukaryota</taxon>
        <taxon>Viridiplantae</taxon>
        <taxon>Streptophyta</taxon>
        <taxon>Embryophyta</taxon>
        <taxon>Tracheophyta</taxon>
        <taxon>Spermatophyta</taxon>
        <taxon>Magnoliopsida</taxon>
        <taxon>Liliopsida</taxon>
        <taxon>Poales</taxon>
        <taxon>Poaceae</taxon>
        <taxon>BOP clade</taxon>
        <taxon>Oryzoideae</taxon>
        <taxon>Oryzeae</taxon>
        <taxon>Oryzinae</taxon>
        <taxon>Oryza</taxon>
    </lineage>
</organism>
<evidence type="ECO:0000313" key="4">
    <source>
        <dbReference type="EnsemblPlants" id="OB02G11800.1"/>
    </source>
</evidence>
<evidence type="ECO:0000256" key="1">
    <source>
        <dbReference type="ARBA" id="ARBA00008210"/>
    </source>
</evidence>
<dbReference type="HOGENOM" id="CLU_158942_3_1_1"/>
<dbReference type="Pfam" id="PF00280">
    <property type="entry name" value="potato_inhibit"/>
    <property type="match status" value="1"/>
</dbReference>
<keyword evidence="3" id="KW-0722">Serine protease inhibitor</keyword>
<dbReference type="Gene3D" id="3.30.10.10">
    <property type="entry name" value="Trypsin Inhibitor V, subunit A"/>
    <property type="match status" value="1"/>
</dbReference>
<keyword evidence="5" id="KW-1185">Reference proteome</keyword>
<dbReference type="GO" id="GO:0009611">
    <property type="term" value="P:response to wounding"/>
    <property type="evidence" value="ECO:0007669"/>
    <property type="project" value="InterPro"/>
</dbReference>
<dbReference type="AlphaFoldDB" id="J3L963"/>
<protein>
    <submittedName>
        <fullName evidence="4">Uncharacterized protein</fullName>
    </submittedName>
</protein>
<reference evidence="4" key="1">
    <citation type="submission" date="2013-04" db="UniProtKB">
        <authorList>
            <consortium name="EnsemblPlants"/>
        </authorList>
    </citation>
    <scope>IDENTIFICATION</scope>
</reference>
<dbReference type="EnsemblPlants" id="OB02G11800.1">
    <property type="protein sequence ID" value="OB02G11800.1"/>
    <property type="gene ID" value="OB02G11800"/>
</dbReference>
<dbReference type="GO" id="GO:0004867">
    <property type="term" value="F:serine-type endopeptidase inhibitor activity"/>
    <property type="evidence" value="ECO:0007669"/>
    <property type="project" value="UniProtKB-KW"/>
</dbReference>
<evidence type="ECO:0000256" key="3">
    <source>
        <dbReference type="ARBA" id="ARBA00022900"/>
    </source>
</evidence>
<evidence type="ECO:0000313" key="5">
    <source>
        <dbReference type="Proteomes" id="UP000006038"/>
    </source>
</evidence>
<dbReference type="Proteomes" id="UP000006038">
    <property type="component" value="Unassembled WGS sequence"/>
</dbReference>
<dbReference type="InterPro" id="IPR036354">
    <property type="entry name" value="Prot_inh_pot1_sf"/>
</dbReference>
<evidence type="ECO:0000256" key="2">
    <source>
        <dbReference type="ARBA" id="ARBA00022690"/>
    </source>
</evidence>